<dbReference type="InterPro" id="IPR009091">
    <property type="entry name" value="RCC1/BLIP-II"/>
</dbReference>
<evidence type="ECO:0000256" key="2">
    <source>
        <dbReference type="PROSITE-ProRule" id="PRU00235"/>
    </source>
</evidence>
<dbReference type="PANTHER" id="PTHR46849:SF1">
    <property type="entry name" value="RCC1 DOMAIN-CONTAINING PROTEIN 1"/>
    <property type="match status" value="1"/>
</dbReference>
<evidence type="ECO:0000256" key="1">
    <source>
        <dbReference type="ARBA" id="ARBA00022737"/>
    </source>
</evidence>
<reference evidence="5" key="1">
    <citation type="submission" date="2011-05" db="EMBL/GenBank/DDBJ databases">
        <authorList>
            <person name="Richards S.R."/>
            <person name="Qu J."/>
            <person name="Jiang H."/>
            <person name="Jhangiani S.N."/>
            <person name="Agravi P."/>
            <person name="Goodspeed R."/>
            <person name="Gross S."/>
            <person name="Mandapat C."/>
            <person name="Jackson L."/>
            <person name="Mathew T."/>
            <person name="Pu L."/>
            <person name="Thornton R."/>
            <person name="Saada N."/>
            <person name="Wilczek-Boney K.B."/>
            <person name="Lee S."/>
            <person name="Kovar C."/>
            <person name="Wu Y."/>
            <person name="Scherer S.E."/>
            <person name="Worley K.C."/>
            <person name="Muzny D.M."/>
            <person name="Gibbs R."/>
        </authorList>
    </citation>
    <scope>NUCLEOTIDE SEQUENCE</scope>
    <source>
        <strain evidence="5">Brora</strain>
    </source>
</reference>
<dbReference type="STRING" id="126957.T1IIC6"/>
<feature type="domain" description="RCC1-like" evidence="3">
    <location>
        <begin position="152"/>
        <end position="401"/>
    </location>
</feature>
<dbReference type="AlphaFoldDB" id="T1IIC6"/>
<evidence type="ECO:0000313" key="5">
    <source>
        <dbReference type="Proteomes" id="UP000014500"/>
    </source>
</evidence>
<dbReference type="InterPro" id="IPR058923">
    <property type="entry name" value="RCC1-like_dom"/>
</dbReference>
<dbReference type="eggNOG" id="KOG1426">
    <property type="taxonomic scope" value="Eukaryota"/>
</dbReference>
<evidence type="ECO:0000313" key="4">
    <source>
        <dbReference type="EnsemblMetazoa" id="SMAR000621-PA"/>
    </source>
</evidence>
<dbReference type="InterPro" id="IPR000408">
    <property type="entry name" value="Reg_chr_condens"/>
</dbReference>
<sequence>MTSPSTEITNINRNYISSMETAKTAVYVSGYSCGFRTKRGENLTNLVKWERKESNLDCCWTCACYITDDGKIVYLGFCNDVASPNASLVSSPTEPIKEKFDQVKNEQPPADNYQTSVSGINYERMICIVGDKSATLPDHTCSWCITAVNVGFSIVVCGWRLLAAITRQNSCILWRDIQFDKPILPSTHDSNILVKSISLGDKYSAVLTPDGEAFELKLEDTTYTLQQLTVPKVKQVSCGKEHVLLLTTDGSVFSYGLGSRGQLGHSGLTNENVPRKVEALDGVAIASIAAGGWHSAALDTIGSVYMWGWNESGQLALPCSKVDSQRSDNVSVEATPNLVNFPLEVTITKISLGSRHSAAIADDGKLWSWGWNGYGQLCLGDKQIRDVPTAVNISPVSDVACRDWSTIVWAASK</sequence>
<protein>
    <recommendedName>
        <fullName evidence="3">RCC1-like domain-containing protein</fullName>
    </recommendedName>
</protein>
<dbReference type="PROSITE" id="PS00626">
    <property type="entry name" value="RCC1_2"/>
    <property type="match status" value="1"/>
</dbReference>
<dbReference type="SUPFAM" id="SSF50985">
    <property type="entry name" value="RCC1/BLIP-II"/>
    <property type="match status" value="1"/>
</dbReference>
<proteinExistence type="predicted"/>
<dbReference type="PROSITE" id="PS50012">
    <property type="entry name" value="RCC1_3"/>
    <property type="match status" value="3"/>
</dbReference>
<dbReference type="EMBL" id="AFFK01014253">
    <property type="status" value="NOT_ANNOTATED_CDS"/>
    <property type="molecule type" value="Genomic_DNA"/>
</dbReference>
<keyword evidence="5" id="KW-1185">Reference proteome</keyword>
<dbReference type="PhylomeDB" id="T1IIC6"/>
<organism evidence="4 5">
    <name type="scientific">Strigamia maritima</name>
    <name type="common">European centipede</name>
    <name type="synonym">Geophilus maritimus</name>
    <dbReference type="NCBI Taxonomy" id="126957"/>
    <lineage>
        <taxon>Eukaryota</taxon>
        <taxon>Metazoa</taxon>
        <taxon>Ecdysozoa</taxon>
        <taxon>Arthropoda</taxon>
        <taxon>Myriapoda</taxon>
        <taxon>Chilopoda</taxon>
        <taxon>Pleurostigmophora</taxon>
        <taxon>Geophilomorpha</taxon>
        <taxon>Linotaeniidae</taxon>
        <taxon>Strigamia</taxon>
    </lineage>
</organism>
<accession>T1IIC6</accession>
<dbReference type="Gene3D" id="2.130.10.30">
    <property type="entry name" value="Regulator of chromosome condensation 1/beta-lactamase-inhibitor protein II"/>
    <property type="match status" value="1"/>
</dbReference>
<dbReference type="Pfam" id="PF25390">
    <property type="entry name" value="WD40_RLD"/>
    <property type="match status" value="1"/>
</dbReference>
<name>T1IIC6_STRMM</name>
<evidence type="ECO:0000259" key="3">
    <source>
        <dbReference type="Pfam" id="PF25390"/>
    </source>
</evidence>
<feature type="repeat" description="RCC1" evidence="2">
    <location>
        <begin position="250"/>
        <end position="301"/>
    </location>
</feature>
<dbReference type="OMA" id="ERMICIV"/>
<reference evidence="4" key="2">
    <citation type="submission" date="2015-02" db="UniProtKB">
        <authorList>
            <consortium name="EnsemblMetazoa"/>
        </authorList>
    </citation>
    <scope>IDENTIFICATION</scope>
</reference>
<dbReference type="Proteomes" id="UP000014500">
    <property type="component" value="Unassembled WGS sequence"/>
</dbReference>
<dbReference type="HOGENOM" id="CLU_666191_0_0_1"/>
<dbReference type="PANTHER" id="PTHR46849">
    <property type="entry name" value="RCC1 DOMAIN-CONTAINING PROTEIN 1"/>
    <property type="match status" value="1"/>
</dbReference>
<dbReference type="PRINTS" id="PR00633">
    <property type="entry name" value="RCCNDNSATION"/>
</dbReference>
<dbReference type="EnsemblMetazoa" id="SMAR000621-RA">
    <property type="protein sequence ID" value="SMAR000621-PA"/>
    <property type="gene ID" value="SMAR000621"/>
</dbReference>
<keyword evidence="1" id="KW-0677">Repeat</keyword>
<dbReference type="InterPro" id="IPR052830">
    <property type="entry name" value="RCC1_domain-containing"/>
</dbReference>
<feature type="repeat" description="RCC1" evidence="2">
    <location>
        <begin position="302"/>
        <end position="363"/>
    </location>
</feature>
<feature type="repeat" description="RCC1" evidence="2">
    <location>
        <begin position="364"/>
        <end position="412"/>
    </location>
</feature>